<dbReference type="Gene3D" id="1.10.760.10">
    <property type="entry name" value="Cytochrome c-like domain"/>
    <property type="match status" value="1"/>
</dbReference>
<keyword evidence="3 8" id="KW-0349">Heme</keyword>
<dbReference type="GO" id="GO:0009055">
    <property type="term" value="F:electron transfer activity"/>
    <property type="evidence" value="ECO:0007669"/>
    <property type="project" value="InterPro"/>
</dbReference>
<organism evidence="11 12">
    <name type="scientific">Sphingomonas crocodyli</name>
    <dbReference type="NCBI Taxonomy" id="1979270"/>
    <lineage>
        <taxon>Bacteria</taxon>
        <taxon>Pseudomonadati</taxon>
        <taxon>Pseudomonadota</taxon>
        <taxon>Alphaproteobacteria</taxon>
        <taxon>Sphingomonadales</taxon>
        <taxon>Sphingomonadaceae</taxon>
        <taxon>Sphingomonas</taxon>
    </lineage>
</organism>
<keyword evidence="7 8" id="KW-0408">Iron</keyword>
<dbReference type="SUPFAM" id="SSF50998">
    <property type="entry name" value="Quinoprotein alcohol dehydrogenase-like"/>
    <property type="match status" value="1"/>
</dbReference>
<dbReference type="Pfam" id="PF13442">
    <property type="entry name" value="Cytochrome_CBB3"/>
    <property type="match status" value="1"/>
</dbReference>
<evidence type="ECO:0000256" key="5">
    <source>
        <dbReference type="ARBA" id="ARBA00022729"/>
    </source>
</evidence>
<dbReference type="GO" id="GO:0016491">
    <property type="term" value="F:oxidoreductase activity"/>
    <property type="evidence" value="ECO:0007669"/>
    <property type="project" value="UniProtKB-KW"/>
</dbReference>
<name>A0A437MAQ7_9SPHN</name>
<accession>A0A437MAQ7</accession>
<dbReference type="InterPro" id="IPR011047">
    <property type="entry name" value="Quinoprotein_ADH-like_sf"/>
</dbReference>
<dbReference type="InterPro" id="IPR036909">
    <property type="entry name" value="Cyt_c-like_dom_sf"/>
</dbReference>
<dbReference type="GO" id="GO:0046872">
    <property type="term" value="F:metal ion binding"/>
    <property type="evidence" value="ECO:0007669"/>
    <property type="project" value="UniProtKB-KW"/>
</dbReference>
<dbReference type="SUPFAM" id="SSF46626">
    <property type="entry name" value="Cytochrome c"/>
    <property type="match status" value="1"/>
</dbReference>
<dbReference type="PANTHER" id="PTHR32303">
    <property type="entry name" value="QUINOPROTEIN ALCOHOL DEHYDROGENASE (CYTOCHROME C)"/>
    <property type="match status" value="1"/>
</dbReference>
<comment type="similarity">
    <text evidence="2">Belongs to the bacterial PQQ dehydrogenase family.</text>
</comment>
<dbReference type="EMBL" id="SACN01000001">
    <property type="protein sequence ID" value="RVT94716.1"/>
    <property type="molecule type" value="Genomic_DNA"/>
</dbReference>
<gene>
    <name evidence="11" type="ORF">EOD43_13055</name>
</gene>
<dbReference type="InterPro" id="IPR002372">
    <property type="entry name" value="PQQ_rpt_dom"/>
</dbReference>
<comment type="caution">
    <text evidence="11">The sequence shown here is derived from an EMBL/GenBank/DDBJ whole genome shotgun (WGS) entry which is preliminary data.</text>
</comment>
<dbReference type="InterPro" id="IPR018391">
    <property type="entry name" value="PQQ_b-propeller_rpt"/>
</dbReference>
<dbReference type="PANTHER" id="PTHR32303:SF10">
    <property type="entry name" value="OUTER MEMBRANE PROTEIN ASSEMBLY FACTOR BAMB"/>
    <property type="match status" value="1"/>
</dbReference>
<sequence length="702" mass="75223">MKIMVRLAASAALVLPAAAALNAAASSYSVEQATAGKTLYAAQCAACHAPGGAGPRLSGSAFINNWSGKSAADLFSKIGDTMPTTNPHSLSDEQVASLVAYIYQQNGVAPGAPLPLGAKKIGDATVPLMAEGRNAEALAAIAPSPPSLVRTGPLPAILAKLSPVTDATLRNPPPADWLIWRRTYDSHGFSPLAKINKANVKSLRMAWSWQLAPGPMEATPIVHDGVLFIESGPGTVQAFDGATGELLWAYKREVPPELLTAYPLVRVKRSMAIYGETLLVPTIESHLVALDIRTGKVVWDKQIADYKKTFMLTSGPIVARGKIFQGISGSYARQAGGAGIVALDAKTGEEIWRFNTVARDGTPGGETWNDLPIERRSGGSVWVPGSYDPDNNLLYFGTGQTYDVNPLREKSTKPGVTNDALYTDTTLAIDPDTGKLVWHFQHLPNDLWDLDWSFERTVATIDGKRMVVTAGKQAIFEALDAKTGKYGFNYDFGLQNVITAIDPVTGAKTISTDTVRWGEKAAVNKTCPTEFGARNWIATSYDAASHLLYVPLDSSCTDGLRSRMPDQNDTSVGNANADALKLGYIAALDLKTRKVVWTERTPATQTSAMLATGGGLLFNSNLDRWFRANDAKTGAELWKVRLSDVANAYPITYEANGRQYVAIATGSSGVVLTKSKSTIAPQYPLPGTDAATLWVFELPTDK</sequence>
<evidence type="ECO:0000256" key="1">
    <source>
        <dbReference type="ARBA" id="ARBA00001931"/>
    </source>
</evidence>
<feature type="domain" description="Cytochrome c" evidence="10">
    <location>
        <begin position="31"/>
        <end position="106"/>
    </location>
</feature>
<evidence type="ECO:0000256" key="2">
    <source>
        <dbReference type="ARBA" id="ARBA00008156"/>
    </source>
</evidence>
<keyword evidence="4 8" id="KW-0479">Metal-binding</keyword>
<evidence type="ECO:0000256" key="7">
    <source>
        <dbReference type="ARBA" id="ARBA00023004"/>
    </source>
</evidence>
<keyword evidence="12" id="KW-1185">Reference proteome</keyword>
<dbReference type="PROSITE" id="PS51007">
    <property type="entry name" value="CYTC"/>
    <property type="match status" value="1"/>
</dbReference>
<dbReference type="InterPro" id="IPR009056">
    <property type="entry name" value="Cyt_c-like_dom"/>
</dbReference>
<evidence type="ECO:0000256" key="9">
    <source>
        <dbReference type="SAM" id="SignalP"/>
    </source>
</evidence>
<dbReference type="OrthoDB" id="9794322at2"/>
<dbReference type="Pfam" id="PF01011">
    <property type="entry name" value="PQQ"/>
    <property type="match status" value="2"/>
</dbReference>
<dbReference type="Gene3D" id="2.140.10.10">
    <property type="entry name" value="Quinoprotein alcohol dehydrogenase-like superfamily"/>
    <property type="match status" value="1"/>
</dbReference>
<dbReference type="SMART" id="SM00564">
    <property type="entry name" value="PQQ"/>
    <property type="match status" value="5"/>
</dbReference>
<proteinExistence type="inferred from homology"/>
<keyword evidence="5 9" id="KW-0732">Signal</keyword>
<dbReference type="GO" id="GO:0020037">
    <property type="term" value="F:heme binding"/>
    <property type="evidence" value="ECO:0007669"/>
    <property type="project" value="InterPro"/>
</dbReference>
<feature type="signal peptide" evidence="9">
    <location>
        <begin position="1"/>
        <end position="19"/>
    </location>
</feature>
<dbReference type="Proteomes" id="UP000282971">
    <property type="component" value="Unassembled WGS sequence"/>
</dbReference>
<evidence type="ECO:0000256" key="8">
    <source>
        <dbReference type="PROSITE-ProRule" id="PRU00433"/>
    </source>
</evidence>
<dbReference type="AlphaFoldDB" id="A0A437MAQ7"/>
<keyword evidence="6" id="KW-0560">Oxidoreductase</keyword>
<evidence type="ECO:0000313" key="11">
    <source>
        <dbReference type="EMBL" id="RVT94716.1"/>
    </source>
</evidence>
<evidence type="ECO:0000259" key="10">
    <source>
        <dbReference type="PROSITE" id="PS51007"/>
    </source>
</evidence>
<comment type="cofactor">
    <cofactor evidence="1">
        <name>pyrroloquinoline quinone</name>
        <dbReference type="ChEBI" id="CHEBI:58442"/>
    </cofactor>
</comment>
<feature type="chain" id="PRO_5019136630" evidence="9">
    <location>
        <begin position="20"/>
        <end position="702"/>
    </location>
</feature>
<evidence type="ECO:0000256" key="6">
    <source>
        <dbReference type="ARBA" id="ARBA00023002"/>
    </source>
</evidence>
<reference evidence="11 12" key="1">
    <citation type="submission" date="2019-01" db="EMBL/GenBank/DDBJ databases">
        <authorList>
            <person name="Chen W.-M."/>
        </authorList>
    </citation>
    <scope>NUCLEOTIDE SEQUENCE [LARGE SCALE GENOMIC DNA]</scope>
    <source>
        <strain evidence="11 12">CCP-7</strain>
    </source>
</reference>
<evidence type="ECO:0000313" key="12">
    <source>
        <dbReference type="Proteomes" id="UP000282971"/>
    </source>
</evidence>
<evidence type="ECO:0000256" key="3">
    <source>
        <dbReference type="ARBA" id="ARBA00022617"/>
    </source>
</evidence>
<evidence type="ECO:0000256" key="4">
    <source>
        <dbReference type="ARBA" id="ARBA00022723"/>
    </source>
</evidence>
<protein>
    <submittedName>
        <fullName evidence="11">C-type cytochrome</fullName>
    </submittedName>
</protein>